<evidence type="ECO:0000313" key="1">
    <source>
        <dbReference type="EMBL" id="EKN67182.1"/>
    </source>
</evidence>
<dbReference type="PATRIC" id="fig|1131731.3.peg.2104"/>
<evidence type="ECO:0000313" key="2">
    <source>
        <dbReference type="Proteomes" id="UP000006315"/>
    </source>
</evidence>
<dbReference type="EMBL" id="AJLR01000050">
    <property type="protein sequence ID" value="EKN67182.1"/>
    <property type="molecule type" value="Genomic_DNA"/>
</dbReference>
<dbReference type="AlphaFoldDB" id="K6D3W1"/>
<keyword evidence="2" id="KW-1185">Reference proteome</keyword>
<comment type="caution">
    <text evidence="1">The sequence shown here is derived from an EMBL/GenBank/DDBJ whole genome shotgun (WGS) entry which is preliminary data.</text>
</comment>
<evidence type="ECO:0008006" key="3">
    <source>
        <dbReference type="Google" id="ProtNLM"/>
    </source>
</evidence>
<accession>K6D3W1</accession>
<protein>
    <recommendedName>
        <fullName evidence="3">Nucleotidyltransferase</fullName>
    </recommendedName>
</protein>
<name>K6D3W1_SCHAZ</name>
<sequence>MLEVFDYLNERLKENQLQLEITIYGGSIMTMVYDNRPATKDIDCVFSEIN</sequence>
<dbReference type="STRING" id="1131731.BAZO_10041"/>
<dbReference type="RefSeq" id="WP_004431166.1">
    <property type="nucleotide sequence ID" value="NZ_AJLR01000050.1"/>
</dbReference>
<proteinExistence type="predicted"/>
<organism evidence="1 2">
    <name type="scientific">Schinkia azotoformans LMG 9581</name>
    <dbReference type="NCBI Taxonomy" id="1131731"/>
    <lineage>
        <taxon>Bacteria</taxon>
        <taxon>Bacillati</taxon>
        <taxon>Bacillota</taxon>
        <taxon>Bacilli</taxon>
        <taxon>Bacillales</taxon>
        <taxon>Bacillaceae</taxon>
        <taxon>Calidifontibacillus/Schinkia group</taxon>
        <taxon>Schinkia</taxon>
    </lineage>
</organism>
<dbReference type="Proteomes" id="UP000006315">
    <property type="component" value="Unassembled WGS sequence"/>
</dbReference>
<gene>
    <name evidence="1" type="ORF">BAZO_10041</name>
</gene>
<reference evidence="1 2" key="1">
    <citation type="journal article" date="2012" name="Front. Microbiol.">
        <title>Redundancy and modularity in membrane-associated dissimilatory nitrate reduction in Bacillus.</title>
        <authorList>
            <person name="Heylen K."/>
            <person name="Keltjens J."/>
        </authorList>
    </citation>
    <scope>NUCLEOTIDE SEQUENCE [LARGE SCALE GENOMIC DNA]</scope>
    <source>
        <strain evidence="1 2">LMG 9581</strain>
    </source>
</reference>